<name>A0A428YC91_KIBAR</name>
<protein>
    <recommendedName>
        <fullName evidence="6">Nucleoside phosphorylase domain-containing protein</fullName>
    </recommendedName>
</protein>
<sequence>MFRGHRTGIVVVITALKIEYEAVRCLMTNVHERTGTDVFTTGELADSGRRIALVESGMYNVTAAARTQEAIDRFSPVAILLVGVAGGLRDDIRIGDVVVGTKIYALHPGKEDDSGVRTRLESLKPNENLRQSAANVDGDGTWSATLSMRPTVHFKPIVSGDRVLNSRHSESARLIAENFSDAYAIDLESYGVAEAAHLKGVPALTVRGISDLADGNKRPATDVVDQPLAAANAAQFAAAVIAGFVSVLPRPKIPPDDGVLAVMADLAQAVHVKWTGIQRRRAVDPRTPMAVRWTASGGRTGRFKDIGGFFAQAPDHRLVIRGGPGSGKTTMAGELVLDVLERRAPEDSVPVLFSLGTWDPTKQTLHQWLVDELHRSHPGLGARLPSRLGERRTIAEALVHAGSIFPVLDGFESIPPPVRVAAVAAINRLQNGCSVVLTSRTSAYDELGSDEKLSGAEEIVLEPLRPDDVADYLSGDRWRKVRSALIDTPGSKLAEALDSPLMAWLAREVHDVQRRHPDELYARSTEDVSVQDIKKGLVDAFIEAAYPEYPVDRHAGAPVGNWKARQTRRWLRFLASKVRRDAIEWWRLDATVPGLAVLCRFLVGATLGFGMGTAMTDVTAGLVTAVILGALAASERFLRFAGVGDLSTPHTFRFGREELKRDLGSMMLTLLIGTAGFALLLFGFFVGVGGSWRNFAVVAVAVTSMIAGLVLLGWLFLHGRKSKSATVTTIDVSHAISPSSTLRDDRNVAVIGLATFLVLLVPVGLFTIGFASAVPLAGGFGLAFFFGSAYFRFCVARVVLAAGGRLPWRLMTFLRDAADRHMMQQVGAVHQFRHDLMRERLRG</sequence>
<dbReference type="EMBL" id="QHKI01000087">
    <property type="protein sequence ID" value="RSM65243.1"/>
    <property type="molecule type" value="Genomic_DNA"/>
</dbReference>
<dbReference type="CDD" id="cd09008">
    <property type="entry name" value="MTAN"/>
    <property type="match status" value="1"/>
</dbReference>
<keyword evidence="1" id="KW-1133">Transmembrane helix</keyword>
<evidence type="ECO:0000259" key="3">
    <source>
        <dbReference type="Pfam" id="PF05729"/>
    </source>
</evidence>
<dbReference type="GO" id="GO:0009116">
    <property type="term" value="P:nucleoside metabolic process"/>
    <property type="evidence" value="ECO:0007669"/>
    <property type="project" value="InterPro"/>
</dbReference>
<dbReference type="GO" id="GO:0008782">
    <property type="term" value="F:adenosylhomocysteine nucleosidase activity"/>
    <property type="evidence" value="ECO:0007669"/>
    <property type="project" value="TreeGrafter"/>
</dbReference>
<evidence type="ECO:0000313" key="5">
    <source>
        <dbReference type="Proteomes" id="UP000287547"/>
    </source>
</evidence>
<dbReference type="PANTHER" id="PTHR46832:SF1">
    <property type="entry name" value="5'-METHYLTHIOADENOSINE_S-ADENOSYLHOMOCYSTEINE NUCLEOSIDASE"/>
    <property type="match status" value="1"/>
</dbReference>
<organism evidence="4 5">
    <name type="scientific">Kibdelosporangium aridum</name>
    <dbReference type="NCBI Taxonomy" id="2030"/>
    <lineage>
        <taxon>Bacteria</taxon>
        <taxon>Bacillati</taxon>
        <taxon>Actinomycetota</taxon>
        <taxon>Actinomycetes</taxon>
        <taxon>Pseudonocardiales</taxon>
        <taxon>Pseudonocardiaceae</taxon>
        <taxon>Kibdelosporangium</taxon>
    </lineage>
</organism>
<evidence type="ECO:0008006" key="6">
    <source>
        <dbReference type="Google" id="ProtNLM"/>
    </source>
</evidence>
<dbReference type="PANTHER" id="PTHR46832">
    <property type="entry name" value="5'-METHYLTHIOADENOSINE/S-ADENOSYLHOMOCYSTEINE NUCLEOSIDASE"/>
    <property type="match status" value="1"/>
</dbReference>
<proteinExistence type="predicted"/>
<feature type="domain" description="Nucleoside phosphorylase" evidence="2">
    <location>
        <begin position="10"/>
        <end position="244"/>
    </location>
</feature>
<reference evidence="4 5" key="1">
    <citation type="submission" date="2018-05" db="EMBL/GenBank/DDBJ databases">
        <title>Evolution of GPA BGCs.</title>
        <authorList>
            <person name="Waglechner N."/>
            <person name="Wright G.D."/>
        </authorList>
    </citation>
    <scope>NUCLEOTIDE SEQUENCE [LARGE SCALE GENOMIC DNA]</scope>
    <source>
        <strain evidence="4 5">A82846</strain>
    </source>
</reference>
<dbReference type="OrthoDB" id="44283at2"/>
<accession>A0A428YC91</accession>
<dbReference type="InterPro" id="IPR007111">
    <property type="entry name" value="NACHT_NTPase"/>
</dbReference>
<keyword evidence="1" id="KW-0812">Transmembrane</keyword>
<feature type="transmembrane region" description="Helical" evidence="1">
    <location>
        <begin position="748"/>
        <end position="774"/>
    </location>
</feature>
<dbReference type="SUPFAM" id="SSF52540">
    <property type="entry name" value="P-loop containing nucleoside triphosphate hydrolases"/>
    <property type="match status" value="1"/>
</dbReference>
<dbReference type="SUPFAM" id="SSF53167">
    <property type="entry name" value="Purine and uridine phosphorylases"/>
    <property type="match status" value="1"/>
</dbReference>
<feature type="domain" description="NACHT" evidence="3">
    <location>
        <begin position="317"/>
        <end position="473"/>
    </location>
</feature>
<evidence type="ECO:0000259" key="2">
    <source>
        <dbReference type="Pfam" id="PF01048"/>
    </source>
</evidence>
<evidence type="ECO:0000256" key="1">
    <source>
        <dbReference type="SAM" id="Phobius"/>
    </source>
</evidence>
<feature type="transmembrane region" description="Helical" evidence="1">
    <location>
        <begin position="601"/>
        <end position="631"/>
    </location>
</feature>
<dbReference type="Pfam" id="PF01048">
    <property type="entry name" value="PNP_UDP_1"/>
    <property type="match status" value="1"/>
</dbReference>
<dbReference type="Gene3D" id="3.40.50.300">
    <property type="entry name" value="P-loop containing nucleotide triphosphate hydrolases"/>
    <property type="match status" value="1"/>
</dbReference>
<dbReference type="GO" id="GO:0005829">
    <property type="term" value="C:cytosol"/>
    <property type="evidence" value="ECO:0007669"/>
    <property type="project" value="TreeGrafter"/>
</dbReference>
<feature type="transmembrane region" description="Helical" evidence="1">
    <location>
        <begin position="780"/>
        <end position="800"/>
    </location>
</feature>
<dbReference type="Pfam" id="PF05729">
    <property type="entry name" value="NACHT"/>
    <property type="match status" value="1"/>
</dbReference>
<dbReference type="Proteomes" id="UP000287547">
    <property type="component" value="Unassembled WGS sequence"/>
</dbReference>
<dbReference type="AlphaFoldDB" id="A0A428YC91"/>
<feature type="transmembrane region" description="Helical" evidence="1">
    <location>
        <begin position="663"/>
        <end position="689"/>
    </location>
</feature>
<feature type="transmembrane region" description="Helical" evidence="1">
    <location>
        <begin position="695"/>
        <end position="717"/>
    </location>
</feature>
<dbReference type="InterPro" id="IPR000845">
    <property type="entry name" value="Nucleoside_phosphorylase_d"/>
</dbReference>
<evidence type="ECO:0000313" key="4">
    <source>
        <dbReference type="EMBL" id="RSM65243.1"/>
    </source>
</evidence>
<gene>
    <name evidence="4" type="ORF">DMH04_49650</name>
</gene>
<dbReference type="Gene3D" id="3.40.50.1580">
    <property type="entry name" value="Nucleoside phosphorylase domain"/>
    <property type="match status" value="1"/>
</dbReference>
<comment type="caution">
    <text evidence="4">The sequence shown here is derived from an EMBL/GenBank/DDBJ whole genome shotgun (WGS) entry which is preliminary data.</text>
</comment>
<dbReference type="GO" id="GO:0019284">
    <property type="term" value="P:L-methionine salvage from S-adenosylmethionine"/>
    <property type="evidence" value="ECO:0007669"/>
    <property type="project" value="TreeGrafter"/>
</dbReference>
<dbReference type="InterPro" id="IPR027417">
    <property type="entry name" value="P-loop_NTPase"/>
</dbReference>
<dbReference type="GO" id="GO:0008930">
    <property type="term" value="F:methylthioadenosine nucleosidase activity"/>
    <property type="evidence" value="ECO:0007669"/>
    <property type="project" value="TreeGrafter"/>
</dbReference>
<keyword evidence="1" id="KW-0472">Membrane</keyword>
<dbReference type="InterPro" id="IPR035994">
    <property type="entry name" value="Nucleoside_phosphorylase_sf"/>
</dbReference>